<dbReference type="PANTHER" id="PTHR22674:SF6">
    <property type="entry name" value="NTPASE KAP FAMILY P-LOOP DOMAIN-CONTAINING PROTEIN 1"/>
    <property type="match status" value="1"/>
</dbReference>
<dbReference type="KEGG" id="wna:KA717_28735"/>
<dbReference type="AlphaFoldDB" id="A0A977KWI4"/>
<dbReference type="InterPro" id="IPR052754">
    <property type="entry name" value="NTPase_KAP_P-loop"/>
</dbReference>
<proteinExistence type="predicted"/>
<protein>
    <submittedName>
        <fullName evidence="2">KAP family NTPase</fullName>
    </submittedName>
</protein>
<dbReference type="Pfam" id="PF07693">
    <property type="entry name" value="KAP_NTPase"/>
    <property type="match status" value="1"/>
</dbReference>
<evidence type="ECO:0000313" key="2">
    <source>
        <dbReference type="EMBL" id="UXE59700.1"/>
    </source>
</evidence>
<evidence type="ECO:0000259" key="1">
    <source>
        <dbReference type="Pfam" id="PF07693"/>
    </source>
</evidence>
<dbReference type="SUPFAM" id="SSF52540">
    <property type="entry name" value="P-loop containing nucleoside triphosphate hydrolases"/>
    <property type="match status" value="1"/>
</dbReference>
<dbReference type="InterPro" id="IPR011646">
    <property type="entry name" value="KAP_P-loop"/>
</dbReference>
<organism evidence="2">
    <name type="scientific">Woronichinia naegeliana WA131</name>
    <dbReference type="NCBI Taxonomy" id="2824559"/>
    <lineage>
        <taxon>Bacteria</taxon>
        <taxon>Bacillati</taxon>
        <taxon>Cyanobacteriota</taxon>
        <taxon>Cyanophyceae</taxon>
        <taxon>Synechococcales</taxon>
        <taxon>Coelosphaeriaceae</taxon>
        <taxon>Woronichinia</taxon>
    </lineage>
</organism>
<sequence length="459" mass="53605">MRIKPKDIEIDPNLPKYPFDNDLLDREEEIENLTQIICKLEAPLVLAVNAPWGTGKTTFIRLWCAYLEQQSLDFICFNAWETDFAEDPLIALISKLDKWVTNNGKSQNAKWDKFKKDILPKILKRSLIAGAKVATVGALDMEKDYEKIIADFSGDITGDLIDKFNEKSQAITQFKDVIKKILDKLPKEQKNLIIFIDELDRCRPTYAIELLERVKHLFDIERLVFILSTDLGQLSHSICAVYGNNFESKKYLKRFIDLDYSLKEPDLKKYIDSQFKTLQINTNYYDLVGLTLCITKIFGFKLRDINFLVTRMKLLFLPMSSNQFEPIYITLIALKHSNESLYQEYILNAETSNKIITLLIEGVSKNKDLHFDSGVLISIFSYFIIFEENPQQEKELVDKCELFLLSLNKENNNSYYHSEEIATYVGRLRSELRCYTLRRYNVMRTIIRHIESLNRININ</sequence>
<dbReference type="Gene3D" id="3.40.50.300">
    <property type="entry name" value="P-loop containing nucleotide triphosphate hydrolases"/>
    <property type="match status" value="1"/>
</dbReference>
<dbReference type="InterPro" id="IPR027417">
    <property type="entry name" value="P-loop_NTPase"/>
</dbReference>
<feature type="domain" description="KAP NTPase" evidence="1">
    <location>
        <begin position="27"/>
        <end position="272"/>
    </location>
</feature>
<gene>
    <name evidence="2" type="ORF">KA717_28735</name>
</gene>
<reference evidence="2" key="1">
    <citation type="submission" date="2021-04" db="EMBL/GenBank/DDBJ databases">
        <title>Genome sequence of Woronichinia naegeliana from Washington state freshwater lake bloom.</title>
        <authorList>
            <person name="Dreher T.W."/>
        </authorList>
    </citation>
    <scope>NUCLEOTIDE SEQUENCE</scope>
    <source>
        <strain evidence="2">WA131</strain>
    </source>
</reference>
<accession>A0A977KWI4</accession>
<dbReference type="EMBL" id="CP073041">
    <property type="protein sequence ID" value="UXE59700.1"/>
    <property type="molecule type" value="Genomic_DNA"/>
</dbReference>
<name>A0A977KWI4_9CYAN</name>
<dbReference type="Proteomes" id="UP001065613">
    <property type="component" value="Chromosome"/>
</dbReference>
<dbReference type="PANTHER" id="PTHR22674">
    <property type="entry name" value="NTPASE, KAP FAMILY P-LOOP DOMAIN-CONTAINING 1"/>
    <property type="match status" value="1"/>
</dbReference>